<gene>
    <name evidence="2" type="ordered locus">GM21_3437</name>
</gene>
<feature type="signal peptide" evidence="1">
    <location>
        <begin position="1"/>
        <end position="23"/>
    </location>
</feature>
<sequence>MRLPLIFFSLLALIFSVASQAAAAAPDWVLVDENQDSAFFYDRNGTTPARDGMIQVRTRVVYTDQGKKEALKVLHGLPESSRLYESRYMYRIDCVEKQGRLVGVTHFDKNGIILRSSDLGETAALEYLYPGSRMAVVADDNCSP</sequence>
<dbReference type="HOGENOM" id="CLU_149937_0_0_7"/>
<reference evidence="2" key="1">
    <citation type="submission" date="2009-07" db="EMBL/GenBank/DDBJ databases">
        <title>Complete sequence of Geobacter sp. M21.</title>
        <authorList>
            <consortium name="US DOE Joint Genome Institute"/>
            <person name="Lucas S."/>
            <person name="Copeland A."/>
            <person name="Lapidus A."/>
            <person name="Glavina del Rio T."/>
            <person name="Dalin E."/>
            <person name="Tice H."/>
            <person name="Bruce D."/>
            <person name="Goodwin L."/>
            <person name="Pitluck S."/>
            <person name="Saunders E."/>
            <person name="Brettin T."/>
            <person name="Detter J.C."/>
            <person name="Han C."/>
            <person name="Larimer F."/>
            <person name="Land M."/>
            <person name="Hauser L."/>
            <person name="Kyrpides N."/>
            <person name="Ovchinnikova G."/>
            <person name="Lovley D."/>
        </authorList>
    </citation>
    <scope>NUCLEOTIDE SEQUENCE [LARGE SCALE GENOMIC DNA]</scope>
    <source>
        <strain evidence="2">M21</strain>
    </source>
</reference>
<accession>C6E5D6</accession>
<name>C6E5D6_GEOSM</name>
<proteinExistence type="predicted"/>
<feature type="chain" id="PRO_5002964564" evidence="1">
    <location>
        <begin position="24"/>
        <end position="144"/>
    </location>
</feature>
<dbReference type="KEGG" id="gem:GM21_3437"/>
<dbReference type="STRING" id="443144.GM21_3437"/>
<organism evidence="2">
    <name type="scientific">Geobacter sp. (strain M21)</name>
    <dbReference type="NCBI Taxonomy" id="443144"/>
    <lineage>
        <taxon>Bacteria</taxon>
        <taxon>Pseudomonadati</taxon>
        <taxon>Thermodesulfobacteriota</taxon>
        <taxon>Desulfuromonadia</taxon>
        <taxon>Geobacterales</taxon>
        <taxon>Geobacteraceae</taxon>
        <taxon>Geobacter</taxon>
    </lineage>
</organism>
<protein>
    <submittedName>
        <fullName evidence="2">Uncharacterized protein</fullName>
    </submittedName>
</protein>
<dbReference type="EMBL" id="CP001661">
    <property type="protein sequence ID" value="ACT19460.1"/>
    <property type="molecule type" value="Genomic_DNA"/>
</dbReference>
<evidence type="ECO:0000313" key="2">
    <source>
        <dbReference type="EMBL" id="ACT19460.1"/>
    </source>
</evidence>
<dbReference type="AlphaFoldDB" id="C6E5D6"/>
<evidence type="ECO:0000256" key="1">
    <source>
        <dbReference type="SAM" id="SignalP"/>
    </source>
</evidence>
<keyword evidence="1" id="KW-0732">Signal</keyword>
<dbReference type="OrthoDB" id="5397183at2"/>